<keyword evidence="2" id="KW-1185">Reference proteome</keyword>
<dbReference type="AlphaFoldDB" id="A0AAW4FJK6"/>
<name>A0AAW4FJK6_9HYPH</name>
<dbReference type="Proteomes" id="UP000744980">
    <property type="component" value="Unassembled WGS sequence"/>
</dbReference>
<comment type="caution">
    <text evidence="1">The sequence shown here is derived from an EMBL/GenBank/DDBJ whole genome shotgun (WGS) entry which is preliminary data.</text>
</comment>
<dbReference type="RefSeq" id="WP_203528188.1">
    <property type="nucleotide sequence ID" value="NZ_CP083370.1"/>
</dbReference>
<evidence type="ECO:0000313" key="2">
    <source>
        <dbReference type="Proteomes" id="UP000744980"/>
    </source>
</evidence>
<proteinExistence type="predicted"/>
<evidence type="ECO:0000313" key="1">
    <source>
        <dbReference type="EMBL" id="MBM3092217.1"/>
    </source>
</evidence>
<accession>A0AAW4FJK6</accession>
<dbReference type="EMBL" id="WXFA01000008">
    <property type="protein sequence ID" value="MBM3092217.1"/>
    <property type="molecule type" value="Genomic_DNA"/>
</dbReference>
<protein>
    <submittedName>
        <fullName evidence="1">Uncharacterized protein</fullName>
    </submittedName>
</protein>
<reference evidence="1 2" key="1">
    <citation type="submission" date="2020-01" db="EMBL/GenBank/DDBJ databases">
        <title>Draft genome assembly of Ensifer adhaerens T173.</title>
        <authorList>
            <person name="Craig J.E."/>
            <person name="Stinchcombe J.R."/>
        </authorList>
    </citation>
    <scope>NUCLEOTIDE SEQUENCE [LARGE SCALE GENOMIC DNA]</scope>
    <source>
        <strain evidence="1 2">T173</strain>
    </source>
</reference>
<organism evidence="1 2">
    <name type="scientific">Ensifer canadensis</name>
    <dbReference type="NCBI Taxonomy" id="555315"/>
    <lineage>
        <taxon>Bacteria</taxon>
        <taxon>Pseudomonadati</taxon>
        <taxon>Pseudomonadota</taxon>
        <taxon>Alphaproteobacteria</taxon>
        <taxon>Hyphomicrobiales</taxon>
        <taxon>Rhizobiaceae</taxon>
        <taxon>Sinorhizobium/Ensifer group</taxon>
        <taxon>Ensifer</taxon>
    </lineage>
</organism>
<gene>
    <name evidence="1" type="ORF">GFB56_15530</name>
</gene>
<sequence>MEIYSKKIESHVLHFAQPSNGRALEGWGIDGISEMLEEIAEGPYGYDFLNIDIVVAFYKHIEPYMLSGDEVWTDLEENDLKNIRFVTGGALQSYPNLFLYHES</sequence>